<dbReference type="InterPro" id="IPR027434">
    <property type="entry name" value="Homing_endonucl"/>
</dbReference>
<dbReference type="PROSITE" id="PS50819">
    <property type="entry name" value="INTEIN_ENDONUCLEASE"/>
    <property type="match status" value="1"/>
</dbReference>
<dbReference type="RefSeq" id="YP_010112695.1">
    <property type="nucleotide sequence ID" value="NC_055894.1"/>
</dbReference>
<dbReference type="Gene3D" id="3.10.28.10">
    <property type="entry name" value="Homing endonucleases"/>
    <property type="match status" value="1"/>
</dbReference>
<keyword evidence="3" id="KW-1185">Reference proteome</keyword>
<sequence length="251" mass="29449">MNYNYFDTIDTEEKAYWLGFLFADGNLSVPSYTTKEGKIKNGRYKISLELKAEDIEHLKKFAKAIDYEKEIKIVKCSGYNDTTKRCRLMFNNKHMWNTLNNLGCTPRKSLTLKFPNTTIFSNYWLIYSFIRGYFDGDGTISYCNNTHNKMQIKALGTSEFLSEMQKQLPLEYDNILYQREGSKVYELSFNAKRGAYVSSILYNGAEIYLERKYLRYKEFCRLYKGLYRELSSKYGKDRKVNSVVNSLIAEG</sequence>
<dbReference type="GO" id="GO:0004519">
    <property type="term" value="F:endonuclease activity"/>
    <property type="evidence" value="ECO:0007669"/>
    <property type="project" value="InterPro"/>
</dbReference>
<protein>
    <recommendedName>
        <fullName evidence="1">DOD-type homing endonuclease domain-containing protein</fullName>
    </recommendedName>
</protein>
<dbReference type="Proteomes" id="UP000593734">
    <property type="component" value="Segment"/>
</dbReference>
<dbReference type="GeneID" id="65131175"/>
<feature type="domain" description="DOD-type homing endonuclease" evidence="1">
    <location>
        <begin position="17"/>
        <end position="182"/>
    </location>
</feature>
<evidence type="ECO:0000259" key="1">
    <source>
        <dbReference type="PROSITE" id="PS50819"/>
    </source>
</evidence>
<accession>A0A7M1RS84</accession>
<organism evidence="2 3">
    <name type="scientific">uncultured phage cr6_1</name>
    <dbReference type="NCBI Taxonomy" id="2772085"/>
    <lineage>
        <taxon>Viruses</taxon>
        <taxon>Duplodnaviria</taxon>
        <taxon>Heunggongvirae</taxon>
        <taxon>Uroviricota</taxon>
        <taxon>Caudoviricetes</taxon>
        <taxon>Crassvirales</taxon>
        <taxon>Suoliviridae</taxon>
        <taxon>Bearivirinae</taxon>
        <taxon>Afonbuvirus</taxon>
        <taxon>Afonbuvirus faecalis</taxon>
    </lineage>
</organism>
<dbReference type="InterPro" id="IPR004042">
    <property type="entry name" value="Intein_endonuc_central"/>
</dbReference>
<name>A0A7M1RS84_9CAUD</name>
<evidence type="ECO:0000313" key="2">
    <source>
        <dbReference type="EMBL" id="QOR57243.1"/>
    </source>
</evidence>
<dbReference type="KEGG" id="vg:65131175"/>
<dbReference type="SUPFAM" id="SSF55608">
    <property type="entry name" value="Homing endonucleases"/>
    <property type="match status" value="2"/>
</dbReference>
<reference evidence="2 3" key="1">
    <citation type="submission" date="2020-07" db="EMBL/GenBank/DDBJ databases">
        <title>Taxonomic proposal: Crassvirales, a new order of highly abundant and diverse bacterial viruses.</title>
        <authorList>
            <person name="Shkoporov A.N."/>
            <person name="Stockdale S.R."/>
            <person name="Guerin E."/>
            <person name="Ross R.P."/>
            <person name="Hill C."/>
        </authorList>
    </citation>
    <scope>NUCLEOTIDE SEQUENCE [LARGE SCALE GENOMIC DNA]</scope>
</reference>
<dbReference type="EMBL" id="MT774401">
    <property type="protein sequence ID" value="QOR57243.1"/>
    <property type="molecule type" value="Genomic_DNA"/>
</dbReference>
<evidence type="ECO:0000313" key="3">
    <source>
        <dbReference type="Proteomes" id="UP000593734"/>
    </source>
</evidence>
<proteinExistence type="predicted"/>